<evidence type="ECO:0000313" key="1">
    <source>
        <dbReference type="EMBL" id="ADZ91098.1"/>
    </source>
</evidence>
<dbReference type="InterPro" id="IPR010633">
    <property type="entry name" value="Phage_lambda_GpZ"/>
</dbReference>
<proteinExistence type="predicted"/>
<dbReference type="KEGG" id="mme:Marme_1842"/>
<gene>
    <name evidence="1" type="ordered locus">Marme_1842</name>
</gene>
<protein>
    <recommendedName>
        <fullName evidence="3">Phage tail protein</fullName>
    </recommendedName>
</protein>
<accession>F2K220</accession>
<name>F2K220_MARM1</name>
<dbReference type="Pfam" id="PF06763">
    <property type="entry name" value="Minor_tail_Z"/>
    <property type="match status" value="1"/>
</dbReference>
<dbReference type="eggNOG" id="ENOG5033XXJ">
    <property type="taxonomic scope" value="Bacteria"/>
</dbReference>
<dbReference type="STRING" id="717774.Marme_1842"/>
<dbReference type="OrthoDB" id="6064958at2"/>
<dbReference type="EMBL" id="CP002583">
    <property type="protein sequence ID" value="ADZ91098.1"/>
    <property type="molecule type" value="Genomic_DNA"/>
</dbReference>
<dbReference type="PATRIC" id="fig|717774.3.peg.1897"/>
<dbReference type="AlphaFoldDB" id="F2K220"/>
<dbReference type="HOGENOM" id="CLU_1561471_0_0_6"/>
<dbReference type="Proteomes" id="UP000001062">
    <property type="component" value="Chromosome"/>
</dbReference>
<sequence>MAFDYSLELDMPLEVVGELKRKLTSAIRKALRRAVAWLRTESLKRLSQELGVKKTALKNRFRIRVSRKGHSARLWVGILPISAVKIGAARQQEGGVKVRDYFFRGAFLETVYGEFAIWKRLGASRHPLKKQTIDFSSEAERIIRQLEGQLNRKFAQWIREALQ</sequence>
<reference evidence="1 2" key="1">
    <citation type="journal article" date="2012" name="Stand. Genomic Sci.">
        <title>Complete genome sequence of the melanogenic marine bacterium Marinomonas mediterranea type strain (MMB-1(T)).</title>
        <authorList>
            <person name="Lucas-Elio P."/>
            <person name="Goodwin L."/>
            <person name="Woyke T."/>
            <person name="Pitluck S."/>
            <person name="Nolan M."/>
            <person name="Kyrpides N.C."/>
            <person name="Detter J.C."/>
            <person name="Copeland A."/>
            <person name="Teshima H."/>
            <person name="Bruce D."/>
            <person name="Detter C."/>
            <person name="Tapia R."/>
            <person name="Han S."/>
            <person name="Land M.L."/>
            <person name="Ivanova N."/>
            <person name="Mikhailova N."/>
            <person name="Johnston A.W."/>
            <person name="Sanchez-Amat A."/>
        </authorList>
    </citation>
    <scope>NUCLEOTIDE SEQUENCE [LARGE SCALE GENOMIC DNA]</scope>
    <source>
        <strain evidence="2">ATCC 700492 / JCM 21426 / NBRC 103028 / MMB-1</strain>
    </source>
</reference>
<organism evidence="1 2">
    <name type="scientific">Marinomonas mediterranea (strain ATCC 700492 / JCM 21426 / NBRC 103028 / MMB-1)</name>
    <dbReference type="NCBI Taxonomy" id="717774"/>
    <lineage>
        <taxon>Bacteria</taxon>
        <taxon>Pseudomonadati</taxon>
        <taxon>Pseudomonadota</taxon>
        <taxon>Gammaproteobacteria</taxon>
        <taxon>Oceanospirillales</taxon>
        <taxon>Oceanospirillaceae</taxon>
        <taxon>Marinomonas</taxon>
    </lineage>
</organism>
<keyword evidence="2" id="KW-1185">Reference proteome</keyword>
<evidence type="ECO:0008006" key="3">
    <source>
        <dbReference type="Google" id="ProtNLM"/>
    </source>
</evidence>
<dbReference type="RefSeq" id="WP_013661003.1">
    <property type="nucleotide sequence ID" value="NC_015276.1"/>
</dbReference>
<evidence type="ECO:0000313" key="2">
    <source>
        <dbReference type="Proteomes" id="UP000001062"/>
    </source>
</evidence>